<evidence type="ECO:0000259" key="2">
    <source>
        <dbReference type="PROSITE" id="PS51837"/>
    </source>
</evidence>
<dbReference type="PROSITE" id="PS51837">
    <property type="entry name" value="LITAF"/>
    <property type="match status" value="1"/>
</dbReference>
<dbReference type="Proteomes" id="UP000192596">
    <property type="component" value="Unassembled WGS sequence"/>
</dbReference>
<dbReference type="InParanoid" id="A0A1V8TTM6"/>
<accession>A0A1V8TTM6</accession>
<comment type="caution">
    <text evidence="3">The sequence shown here is derived from an EMBL/GenBank/DDBJ whole genome shotgun (WGS) entry which is preliminary data.</text>
</comment>
<gene>
    <name evidence="3" type="ORF">B0A48_00052</name>
</gene>
<feature type="domain" description="LITAF" evidence="2">
    <location>
        <begin position="59"/>
        <end position="138"/>
    </location>
</feature>
<organism evidence="3 4">
    <name type="scientific">Cryoendolithus antarcticus</name>
    <dbReference type="NCBI Taxonomy" id="1507870"/>
    <lineage>
        <taxon>Eukaryota</taxon>
        <taxon>Fungi</taxon>
        <taxon>Dikarya</taxon>
        <taxon>Ascomycota</taxon>
        <taxon>Pezizomycotina</taxon>
        <taxon>Dothideomycetes</taxon>
        <taxon>Dothideomycetidae</taxon>
        <taxon>Cladosporiales</taxon>
        <taxon>Cladosporiaceae</taxon>
        <taxon>Cryoendolithus</taxon>
    </lineage>
</organism>
<feature type="region of interest" description="Disordered" evidence="1">
    <location>
        <begin position="1"/>
        <end position="57"/>
    </location>
</feature>
<dbReference type="SMART" id="SM00714">
    <property type="entry name" value="LITAF"/>
    <property type="match status" value="1"/>
</dbReference>
<evidence type="ECO:0000313" key="4">
    <source>
        <dbReference type="Proteomes" id="UP000192596"/>
    </source>
</evidence>
<dbReference type="EMBL" id="NAJO01000001">
    <property type="protein sequence ID" value="OQO14671.1"/>
    <property type="molecule type" value="Genomic_DNA"/>
</dbReference>
<reference evidence="4" key="1">
    <citation type="submission" date="2017-03" db="EMBL/GenBank/DDBJ databases">
        <title>Genomes of endolithic fungi from Antarctica.</title>
        <authorList>
            <person name="Coleine C."/>
            <person name="Masonjones S."/>
            <person name="Stajich J.E."/>
        </authorList>
    </citation>
    <scope>NUCLEOTIDE SEQUENCE [LARGE SCALE GENOMIC DNA]</scope>
    <source>
        <strain evidence="4">CCFEE 5527</strain>
    </source>
</reference>
<sequence length="164" mass="17911">MATNSASPAYAAQTDHIAPPYPQPTVQMPENSSSEKPGLDFVQHEPSMAYEPPKPVQERGPVMVVPLEQVRNSPARVDCPYCKKPVMTEIQTPSSGDDGMTQCLICLVCWPLLFCYESDKDLNHHCSVCRRILTHQGSKGGPVQVMAKPQADQGLVASQYAQAT</sequence>
<name>A0A1V8TTM6_9PEZI</name>
<feature type="compositionally biased region" description="Polar residues" evidence="1">
    <location>
        <begin position="24"/>
        <end position="35"/>
    </location>
</feature>
<dbReference type="AlphaFoldDB" id="A0A1V8TTM6"/>
<protein>
    <recommendedName>
        <fullName evidence="2">LITAF domain-containing protein</fullName>
    </recommendedName>
</protein>
<proteinExistence type="predicted"/>
<dbReference type="OrthoDB" id="5599753at2759"/>
<keyword evidence="4" id="KW-1185">Reference proteome</keyword>
<evidence type="ECO:0000256" key="1">
    <source>
        <dbReference type="SAM" id="MobiDB-lite"/>
    </source>
</evidence>
<dbReference type="InterPro" id="IPR006629">
    <property type="entry name" value="LITAF"/>
</dbReference>
<evidence type="ECO:0000313" key="3">
    <source>
        <dbReference type="EMBL" id="OQO14671.1"/>
    </source>
</evidence>
<dbReference type="Pfam" id="PF10601">
    <property type="entry name" value="zf-LITAF-like"/>
    <property type="match status" value="1"/>
</dbReference>